<keyword evidence="3" id="KW-0997">Cell inner membrane</keyword>
<evidence type="ECO:0000313" key="13">
    <source>
        <dbReference type="Proteomes" id="UP000254920"/>
    </source>
</evidence>
<evidence type="ECO:0000256" key="11">
    <source>
        <dbReference type="HAMAP-Rule" id="MF_00454"/>
    </source>
</evidence>
<feature type="transmembrane region" description="Helical" evidence="11">
    <location>
        <begin position="65"/>
        <end position="88"/>
    </location>
</feature>
<dbReference type="GO" id="GO:0140114">
    <property type="term" value="P:cellular detoxification of fluoride"/>
    <property type="evidence" value="ECO:0007669"/>
    <property type="project" value="UniProtKB-UniRule"/>
</dbReference>
<dbReference type="STRING" id="32024.GCA_000788295_00459"/>
<evidence type="ECO:0000256" key="1">
    <source>
        <dbReference type="ARBA" id="ARBA00004651"/>
    </source>
</evidence>
<dbReference type="Pfam" id="PF02537">
    <property type="entry name" value="CRCB"/>
    <property type="match status" value="1"/>
</dbReference>
<dbReference type="GeneID" id="93090454"/>
<keyword evidence="4 11" id="KW-0812">Transmembrane</keyword>
<dbReference type="EMBL" id="UFVD01000001">
    <property type="protein sequence ID" value="SUX11587.1"/>
    <property type="molecule type" value="Genomic_DNA"/>
</dbReference>
<keyword evidence="8 11" id="KW-0407">Ion channel</keyword>
<keyword evidence="5 11" id="KW-1133">Transmembrane helix</keyword>
<organism evidence="12 13">
    <name type="scientific">Campylobacter sputorum subsp. sputorum</name>
    <dbReference type="NCBI Taxonomy" id="32024"/>
    <lineage>
        <taxon>Bacteria</taxon>
        <taxon>Pseudomonadati</taxon>
        <taxon>Campylobacterota</taxon>
        <taxon>Epsilonproteobacteria</taxon>
        <taxon>Campylobacterales</taxon>
        <taxon>Campylobacteraceae</taxon>
        <taxon>Campylobacter</taxon>
    </lineage>
</organism>
<name>A0A381DM00_9BACT</name>
<dbReference type="PANTHER" id="PTHR28259:SF1">
    <property type="entry name" value="FLUORIDE EXPORT PROTEIN 1-RELATED"/>
    <property type="match status" value="1"/>
</dbReference>
<dbReference type="InterPro" id="IPR003691">
    <property type="entry name" value="FluC"/>
</dbReference>
<evidence type="ECO:0000313" key="12">
    <source>
        <dbReference type="EMBL" id="SUX11587.1"/>
    </source>
</evidence>
<keyword evidence="11" id="KW-0813">Transport</keyword>
<feature type="transmembrane region" description="Helical" evidence="11">
    <location>
        <begin position="100"/>
        <end position="118"/>
    </location>
</feature>
<evidence type="ECO:0000256" key="5">
    <source>
        <dbReference type="ARBA" id="ARBA00022989"/>
    </source>
</evidence>
<reference evidence="12 13" key="1">
    <citation type="submission" date="2018-06" db="EMBL/GenBank/DDBJ databases">
        <authorList>
            <consortium name="Pathogen Informatics"/>
            <person name="Doyle S."/>
        </authorList>
    </citation>
    <scope>NUCLEOTIDE SEQUENCE [LARGE SCALE GENOMIC DNA]</scope>
    <source>
        <strain evidence="12 13">NCTC12475</strain>
    </source>
</reference>
<dbReference type="OrthoDB" id="9806299at2"/>
<protein>
    <recommendedName>
        <fullName evidence="11">Fluoride-specific ion channel FluC</fullName>
    </recommendedName>
</protein>
<evidence type="ECO:0000256" key="8">
    <source>
        <dbReference type="ARBA" id="ARBA00023303"/>
    </source>
</evidence>
<keyword evidence="2 11" id="KW-1003">Cell membrane</keyword>
<dbReference type="RefSeq" id="WP_089182300.1">
    <property type="nucleotide sequence ID" value="NZ_CP043427.1"/>
</dbReference>
<feature type="transmembrane region" description="Helical" evidence="11">
    <location>
        <begin position="35"/>
        <end position="59"/>
    </location>
</feature>
<dbReference type="GO" id="GO:0005886">
    <property type="term" value="C:plasma membrane"/>
    <property type="evidence" value="ECO:0007669"/>
    <property type="project" value="UniProtKB-SubCell"/>
</dbReference>
<dbReference type="GO" id="GO:0046872">
    <property type="term" value="F:metal ion binding"/>
    <property type="evidence" value="ECO:0007669"/>
    <property type="project" value="UniProtKB-KW"/>
</dbReference>
<dbReference type="AlphaFoldDB" id="A0A381DM00"/>
<dbReference type="GO" id="GO:0062054">
    <property type="term" value="F:fluoride channel activity"/>
    <property type="evidence" value="ECO:0007669"/>
    <property type="project" value="UniProtKB-UniRule"/>
</dbReference>
<keyword evidence="13" id="KW-1185">Reference proteome</keyword>
<feature type="binding site" evidence="11">
    <location>
        <position position="75"/>
    </location>
    <ligand>
        <name>Na(+)</name>
        <dbReference type="ChEBI" id="CHEBI:29101"/>
        <note>structural</note>
    </ligand>
</feature>
<evidence type="ECO:0000256" key="6">
    <source>
        <dbReference type="ARBA" id="ARBA00023065"/>
    </source>
</evidence>
<keyword evidence="11" id="KW-0915">Sodium</keyword>
<feature type="transmembrane region" description="Helical" evidence="11">
    <location>
        <begin position="6"/>
        <end position="28"/>
    </location>
</feature>
<comment type="catalytic activity">
    <reaction evidence="10">
        <text>fluoride(in) = fluoride(out)</text>
        <dbReference type="Rhea" id="RHEA:76159"/>
        <dbReference type="ChEBI" id="CHEBI:17051"/>
    </reaction>
    <physiologicalReaction direction="left-to-right" evidence="10">
        <dbReference type="Rhea" id="RHEA:76160"/>
    </physiologicalReaction>
</comment>
<comment type="activity regulation">
    <text evidence="11">Na(+) is not transported, but it plays an essential structural role and its presence is essential for fluoride channel function.</text>
</comment>
<comment type="similarity">
    <text evidence="9 11">Belongs to the fluoride channel Fluc/FEX (TC 1.A.43) family.</text>
</comment>
<keyword evidence="6 11" id="KW-0406">Ion transport</keyword>
<evidence type="ECO:0000256" key="7">
    <source>
        <dbReference type="ARBA" id="ARBA00023136"/>
    </source>
</evidence>
<dbReference type="Proteomes" id="UP000254920">
    <property type="component" value="Unassembled WGS sequence"/>
</dbReference>
<dbReference type="HAMAP" id="MF_00454">
    <property type="entry name" value="FluC"/>
    <property type="match status" value="1"/>
</dbReference>
<comment type="function">
    <text evidence="11">Fluoride-specific ion channel. Important for reducing fluoride concentration in the cell, thus reducing its toxicity.</text>
</comment>
<evidence type="ECO:0000256" key="9">
    <source>
        <dbReference type="ARBA" id="ARBA00035120"/>
    </source>
</evidence>
<feature type="binding site" evidence="11">
    <location>
        <position position="72"/>
    </location>
    <ligand>
        <name>Na(+)</name>
        <dbReference type="ChEBI" id="CHEBI:29101"/>
        <note>structural</note>
    </ligand>
</feature>
<evidence type="ECO:0000256" key="4">
    <source>
        <dbReference type="ARBA" id="ARBA00022692"/>
    </source>
</evidence>
<keyword evidence="11" id="KW-0479">Metal-binding</keyword>
<comment type="subcellular location">
    <subcellularLocation>
        <location evidence="1 11">Cell membrane</location>
        <topology evidence="1 11">Multi-pass membrane protein</topology>
    </subcellularLocation>
</comment>
<accession>A0A381DM00</accession>
<sequence>MNIASFFAVGFGGFIGAVLRFYVGILCIKLLPTYFYFSTFIVNLISSFFIGFFLSFLISSNLKNFIIVGILGGLSTFSTFSYENFIYLQNGEFMKLCINIFLNVLLCLTFCYIGNFVAKAFCI</sequence>
<dbReference type="PANTHER" id="PTHR28259">
    <property type="entry name" value="FLUORIDE EXPORT PROTEIN 1-RELATED"/>
    <property type="match status" value="1"/>
</dbReference>
<evidence type="ECO:0000256" key="2">
    <source>
        <dbReference type="ARBA" id="ARBA00022475"/>
    </source>
</evidence>
<proteinExistence type="inferred from homology"/>
<keyword evidence="7 11" id="KW-0472">Membrane</keyword>
<evidence type="ECO:0000256" key="10">
    <source>
        <dbReference type="ARBA" id="ARBA00035585"/>
    </source>
</evidence>
<evidence type="ECO:0000256" key="3">
    <source>
        <dbReference type="ARBA" id="ARBA00022519"/>
    </source>
</evidence>
<gene>
    <name evidence="11 12" type="primary">crcB</name>
    <name evidence="11" type="synonym">fluC</name>
    <name evidence="12" type="ORF">NCTC12475_01816</name>
</gene>